<organism evidence="1 2">
    <name type="scientific">Geobacter sulfurreducens (strain ATCC 51573 / DSM 12127 / PCA)</name>
    <dbReference type="NCBI Taxonomy" id="243231"/>
    <lineage>
        <taxon>Bacteria</taxon>
        <taxon>Pseudomonadati</taxon>
        <taxon>Thermodesulfobacteriota</taxon>
        <taxon>Desulfuromonadia</taxon>
        <taxon>Geobacterales</taxon>
        <taxon>Geobacteraceae</taxon>
        <taxon>Geobacter</taxon>
    </lineage>
</organism>
<dbReference type="EnsemblBacteria" id="AFP20404">
    <property type="protein sequence ID" value="AFP20404"/>
    <property type="gene ID" value="GSU3500"/>
</dbReference>
<proteinExistence type="predicted"/>
<dbReference type="EMBL" id="AE017180">
    <property type="protein sequence ID" value="AFP20404.1"/>
    <property type="molecule type" value="Genomic_DNA"/>
</dbReference>
<evidence type="ECO:0000313" key="2">
    <source>
        <dbReference type="Proteomes" id="UP000000577"/>
    </source>
</evidence>
<dbReference type="RefSeq" id="WP_010941423.1">
    <property type="nucleotide sequence ID" value="NC_002939.5"/>
</dbReference>
<gene>
    <name evidence="1" type="ordered locus">GSU3500</name>
</gene>
<reference evidence="1 2" key="1">
    <citation type="journal article" date="2003" name="Science">
        <title>Genome of Geobacter sulfurreducens: metal reduction in subsurface environments.</title>
        <authorList>
            <person name="Methe B.A."/>
            <person name="Nelson K.E."/>
            <person name="Eisen J.A."/>
            <person name="Paulsen I.T."/>
            <person name="Nelson W."/>
            <person name="Heidelberg J.F."/>
            <person name="Wu D."/>
            <person name="Wu M."/>
            <person name="Ward N."/>
            <person name="Beanan M.J."/>
            <person name="Dodson R.J."/>
            <person name="Madupu R."/>
            <person name="Brinkac L.M."/>
            <person name="Daugherty S.C."/>
            <person name="DeBoy R.T."/>
            <person name="Durkin A.S."/>
            <person name="Gwinn M."/>
            <person name="Kolonay J.F."/>
            <person name="Sullivan S.A."/>
            <person name="Haft D.H."/>
            <person name="Selengut J."/>
            <person name="Davidsen T.M."/>
            <person name="Zafar N."/>
            <person name="White O."/>
            <person name="Tran B."/>
            <person name="Romero C."/>
            <person name="Forberger H.A."/>
            <person name="Weidman J."/>
            <person name="Khouri H."/>
            <person name="Feldblyum T.V."/>
            <person name="Utterback T.R."/>
            <person name="Van Aken S.E."/>
            <person name="Lovley D.R."/>
            <person name="Fraser C.M."/>
        </authorList>
    </citation>
    <scope>NUCLEOTIDE SEQUENCE [LARGE SCALE GENOMIC DNA]</scope>
    <source>
        <strain evidence="2">ATCC 51573 / DSM 12127 / PCA</strain>
    </source>
</reference>
<reference evidence="1 2" key="2">
    <citation type="journal article" date="2012" name="BMC Genomics">
        <title>Comparative genomic analysis of Geobacter sulfurreducens KN400, a strain with enhanced capacity for extracellular electron transfer and electricity production.</title>
        <authorList>
            <person name="Butler J.E."/>
            <person name="Young N.D."/>
            <person name="Aklujkar M."/>
            <person name="Lovley D.R."/>
        </authorList>
    </citation>
    <scope>NUCLEOTIDE SEQUENCE [LARGE SCALE GENOMIC DNA]</scope>
    <source>
        <strain evidence="2">ATCC 51573 / DSM 12127 / PCA</strain>
    </source>
</reference>
<protein>
    <submittedName>
        <fullName evidence="1">Uncharacterized protein</fullName>
    </submittedName>
</protein>
<keyword evidence="2" id="KW-1185">Reference proteome</keyword>
<dbReference type="InParanoid" id="I7F9F4"/>
<accession>I7F9F4</accession>
<sequence>MSRVPGALQTQYRAITFRELKAVLQKHACDIDDPYHNSISVYQSKEVSAWLGFKKRTERVKVGTIGFPSWTKQVSEKDISHVRKVTGLTKENGIDSIVFYGGGEPVYKLIEQFEKPLIRLKDK</sequence>
<dbReference type="STRING" id="243231.GSU3500"/>
<name>I7F9F4_GEOSL</name>
<dbReference type="Proteomes" id="UP000000577">
    <property type="component" value="Chromosome"/>
</dbReference>
<dbReference type="KEGG" id="gsu:GSU3500"/>
<dbReference type="HOGENOM" id="CLU_2011970_0_0_7"/>
<dbReference type="AlphaFoldDB" id="I7F9F4"/>
<evidence type="ECO:0000313" key="1">
    <source>
        <dbReference type="EMBL" id="AFP20404.1"/>
    </source>
</evidence>